<name>A0A8X8GVT5_9RHOB</name>
<dbReference type="RefSeq" id="WP_174539850.1">
    <property type="nucleotide sequence ID" value="NZ_WHUT02000007.1"/>
</dbReference>
<proteinExistence type="predicted"/>
<gene>
    <name evidence="2" type="ORF">GEU84_012920</name>
</gene>
<comment type="caution">
    <text evidence="2">The sequence shown here is derived from an EMBL/GenBank/DDBJ whole genome shotgun (WGS) entry which is preliminary data.</text>
</comment>
<dbReference type="AlphaFoldDB" id="A0A8X8GVT5"/>
<dbReference type="EMBL" id="WHUT02000007">
    <property type="protein sequence ID" value="NUB45294.1"/>
    <property type="molecule type" value="Genomic_DNA"/>
</dbReference>
<reference evidence="2" key="1">
    <citation type="submission" date="2020-05" db="EMBL/GenBank/DDBJ databases">
        <title>Fertoebacter nigrum gen. nov., sp. nov., a new member of the family Rhodobacteraceae.</title>
        <authorList>
            <person name="Szuroczki S."/>
            <person name="Abbaszade G."/>
            <person name="Buni D."/>
            <person name="Schumann P."/>
            <person name="Toth E."/>
        </authorList>
    </citation>
    <scope>NUCLEOTIDE SEQUENCE</scope>
    <source>
        <strain evidence="2">RG-N-1a</strain>
    </source>
</reference>
<dbReference type="Proteomes" id="UP000484076">
    <property type="component" value="Unassembled WGS sequence"/>
</dbReference>
<evidence type="ECO:0000313" key="2">
    <source>
        <dbReference type="EMBL" id="NUB45294.1"/>
    </source>
</evidence>
<evidence type="ECO:0000313" key="3">
    <source>
        <dbReference type="Proteomes" id="UP000484076"/>
    </source>
</evidence>
<keyword evidence="3" id="KW-1185">Reference proteome</keyword>
<evidence type="ECO:0000256" key="1">
    <source>
        <dbReference type="SAM" id="MobiDB-lite"/>
    </source>
</evidence>
<protein>
    <submittedName>
        <fullName evidence="2">Uncharacterized protein</fullName>
    </submittedName>
</protein>
<organism evidence="2 3">
    <name type="scientific">Fertoeibacter niger</name>
    <dbReference type="NCBI Taxonomy" id="2656921"/>
    <lineage>
        <taxon>Bacteria</taxon>
        <taxon>Pseudomonadati</taxon>
        <taxon>Pseudomonadota</taxon>
        <taxon>Alphaproteobacteria</taxon>
        <taxon>Rhodobacterales</taxon>
        <taxon>Paracoccaceae</taxon>
        <taxon>Fertoeibacter</taxon>
    </lineage>
</organism>
<accession>A0A8X8GVT5</accession>
<feature type="region of interest" description="Disordered" evidence="1">
    <location>
        <begin position="30"/>
        <end position="54"/>
    </location>
</feature>
<sequence length="54" mass="5620">MNAFRIVILAGALLTTAGAGYLSYHGIGNESTDLDRSIRMGSGIGGYSSNSRVK</sequence>